<feature type="domain" description="CARD" evidence="8">
    <location>
        <begin position="1"/>
        <end position="78"/>
    </location>
</feature>
<name>A0A2I4AMB2_AUSLI</name>
<gene>
    <name evidence="10" type="primary">LOC106512618</name>
</gene>
<dbReference type="PROSITE" id="PS01122">
    <property type="entry name" value="CASPASE_CYS"/>
    <property type="match status" value="1"/>
</dbReference>
<dbReference type="GO" id="GO:0042981">
    <property type="term" value="P:regulation of apoptotic process"/>
    <property type="evidence" value="ECO:0007669"/>
    <property type="project" value="InterPro"/>
</dbReference>
<keyword evidence="5" id="KW-0788">Thiol protease</keyword>
<dbReference type="InterPro" id="IPR001315">
    <property type="entry name" value="CARD"/>
</dbReference>
<dbReference type="InterPro" id="IPR001309">
    <property type="entry name" value="Pept_C14_p20"/>
</dbReference>
<evidence type="ECO:0000256" key="2">
    <source>
        <dbReference type="ARBA" id="ARBA00022670"/>
    </source>
</evidence>
<dbReference type="STRING" id="52670.A0A2I4AMB2"/>
<dbReference type="OrthoDB" id="6114029at2759"/>
<comment type="similarity">
    <text evidence="1">Belongs to the peptidase C14A family.</text>
</comment>
<protein>
    <submittedName>
        <fullName evidence="10">Caspase-8</fullName>
    </submittedName>
</protein>
<dbReference type="Gene3D" id="1.10.533.10">
    <property type="entry name" value="Death Domain, Fas"/>
    <property type="match status" value="1"/>
</dbReference>
<dbReference type="Pfam" id="PF00619">
    <property type="entry name" value="CARD"/>
    <property type="match status" value="1"/>
</dbReference>
<keyword evidence="2" id="KW-0645">Protease</keyword>
<keyword evidence="4" id="KW-0378">Hydrolase</keyword>
<dbReference type="GeneID" id="106512618"/>
<dbReference type="InParanoid" id="A0A2I4AMB2"/>
<dbReference type="Pfam" id="PF00656">
    <property type="entry name" value="Peptidase_C14"/>
    <property type="match status" value="2"/>
</dbReference>
<keyword evidence="9" id="KW-1185">Reference proteome</keyword>
<dbReference type="GO" id="GO:0006508">
    <property type="term" value="P:proteolysis"/>
    <property type="evidence" value="ECO:0007669"/>
    <property type="project" value="UniProtKB-KW"/>
</dbReference>
<dbReference type="SUPFAM" id="SSF47986">
    <property type="entry name" value="DEATH domain"/>
    <property type="match status" value="1"/>
</dbReference>
<dbReference type="GO" id="GO:0006915">
    <property type="term" value="P:apoptotic process"/>
    <property type="evidence" value="ECO:0007669"/>
    <property type="project" value="UniProtKB-KW"/>
</dbReference>
<evidence type="ECO:0000259" key="8">
    <source>
        <dbReference type="PROSITE" id="PS50209"/>
    </source>
</evidence>
<dbReference type="InterPro" id="IPR033139">
    <property type="entry name" value="Caspase_cys_AS"/>
</dbReference>
<evidence type="ECO:0000256" key="1">
    <source>
        <dbReference type="ARBA" id="ARBA00010134"/>
    </source>
</evidence>
<dbReference type="KEGG" id="alim:106512618"/>
<evidence type="ECO:0000256" key="5">
    <source>
        <dbReference type="ARBA" id="ARBA00022807"/>
    </source>
</evidence>
<dbReference type="PROSITE" id="PS50209">
    <property type="entry name" value="CARD"/>
    <property type="match status" value="1"/>
</dbReference>
<dbReference type="InterPro" id="IPR011600">
    <property type="entry name" value="Pept_C14_caspase"/>
</dbReference>
<dbReference type="SUPFAM" id="SSF52129">
    <property type="entry name" value="Caspase-like"/>
    <property type="match status" value="1"/>
</dbReference>
<dbReference type="InterPro" id="IPR002398">
    <property type="entry name" value="Pept_C14"/>
</dbReference>
<dbReference type="Gene3D" id="3.40.50.1460">
    <property type="match status" value="1"/>
</dbReference>
<proteinExistence type="inferred from homology"/>
<organism evidence="9 10">
    <name type="scientific">Austrofundulus limnaeus</name>
    <name type="common">Annual killifish</name>
    <dbReference type="NCBI Taxonomy" id="52670"/>
    <lineage>
        <taxon>Eukaryota</taxon>
        <taxon>Metazoa</taxon>
        <taxon>Chordata</taxon>
        <taxon>Craniata</taxon>
        <taxon>Vertebrata</taxon>
        <taxon>Euteleostomi</taxon>
        <taxon>Actinopterygii</taxon>
        <taxon>Neopterygii</taxon>
        <taxon>Teleostei</taxon>
        <taxon>Neoteleostei</taxon>
        <taxon>Acanthomorphata</taxon>
        <taxon>Ovalentaria</taxon>
        <taxon>Atherinomorphae</taxon>
        <taxon>Cyprinodontiformes</taxon>
        <taxon>Rivulidae</taxon>
        <taxon>Austrofundulus</taxon>
    </lineage>
</organism>
<dbReference type="PANTHER" id="PTHR47901">
    <property type="entry name" value="CASPASE RECRUITMENT DOMAIN-CONTAINING PROTEIN 18"/>
    <property type="match status" value="1"/>
</dbReference>
<dbReference type="PRINTS" id="PR00376">
    <property type="entry name" value="IL1BCENZYME"/>
</dbReference>
<evidence type="ECO:0000256" key="6">
    <source>
        <dbReference type="ARBA" id="ARBA00023145"/>
    </source>
</evidence>
<dbReference type="CDD" id="cd01671">
    <property type="entry name" value="CARD"/>
    <property type="match status" value="1"/>
</dbReference>
<dbReference type="PANTHER" id="PTHR47901:SF8">
    <property type="entry name" value="CASPASE-3"/>
    <property type="match status" value="1"/>
</dbReference>
<dbReference type="InterPro" id="IPR029030">
    <property type="entry name" value="Caspase-like_dom_sf"/>
</dbReference>
<sequence>MLAKDILRRNKTALQQALCADYQLILDKVLERSLITQREYNNLKKINGENVEGHVVALVDKIMNKGEDTCRSFLDLLQTDEQIKTTYDLKNTQISDTSLLPTPVQVASSRCDDAPASKKQKKDEVYELKSKPVGLCVIINNKNFHNNTQKTRNGTDKDARSLAEVFTWLGFRVLACKDQTSDRMRQVLKSFASLGAGAQPQGLSVEEWSEVGFTAPQQDIKHGDAFFCCILSHGVNGSVLGTDSKPVNIKEITRTFKATEESALTGKPKIFLIQACQGNGIQKGVLLKDVEIDG</sequence>
<dbReference type="PROSITE" id="PS50208">
    <property type="entry name" value="CASPASE_P20"/>
    <property type="match status" value="1"/>
</dbReference>
<evidence type="ECO:0000313" key="10">
    <source>
        <dbReference type="RefSeq" id="XP_013856654.1"/>
    </source>
</evidence>
<reference evidence="10" key="1">
    <citation type="submission" date="2025-08" db="UniProtKB">
        <authorList>
            <consortium name="RefSeq"/>
        </authorList>
    </citation>
    <scope>IDENTIFICATION</scope>
</reference>
<keyword evidence="6" id="KW-0865">Zymogen</keyword>
<dbReference type="InterPro" id="IPR011029">
    <property type="entry name" value="DEATH-like_dom_sf"/>
</dbReference>
<feature type="domain" description="Caspase family p20" evidence="7">
    <location>
        <begin position="132"/>
        <end position="280"/>
    </location>
</feature>
<evidence type="ECO:0000313" key="9">
    <source>
        <dbReference type="Proteomes" id="UP000192220"/>
    </source>
</evidence>
<evidence type="ECO:0000256" key="4">
    <source>
        <dbReference type="ARBA" id="ARBA00022801"/>
    </source>
</evidence>
<dbReference type="InterPro" id="IPR015917">
    <property type="entry name" value="Pept_C14A"/>
</dbReference>
<dbReference type="GO" id="GO:0004197">
    <property type="term" value="F:cysteine-type endopeptidase activity"/>
    <property type="evidence" value="ECO:0007669"/>
    <property type="project" value="InterPro"/>
</dbReference>
<evidence type="ECO:0000259" key="7">
    <source>
        <dbReference type="PROSITE" id="PS50208"/>
    </source>
</evidence>
<dbReference type="SMART" id="SM00115">
    <property type="entry name" value="CASc"/>
    <property type="match status" value="1"/>
</dbReference>
<evidence type="ECO:0000256" key="3">
    <source>
        <dbReference type="ARBA" id="ARBA00022703"/>
    </source>
</evidence>
<dbReference type="RefSeq" id="XP_013856654.1">
    <property type="nucleotide sequence ID" value="XM_014001200.1"/>
</dbReference>
<dbReference type="Proteomes" id="UP000192220">
    <property type="component" value="Unplaced"/>
</dbReference>
<dbReference type="AlphaFoldDB" id="A0A2I4AMB2"/>
<accession>A0A2I4AMB2</accession>
<keyword evidence="3" id="KW-0053">Apoptosis</keyword>